<sequence>MPNLTAEQEALRASIKKSAIIWGVVLGVIIAGLAYWLLGSQGSGIRSGGAALAGLVSAGMITRKNLSSGAAGAKCANCGAAFSVARVDRQEVLVNTTPKEERKVLDNGDTEITTWVEEVYDVDDTYKCSSCGDTTHKTYQTTRRKDEETVVKSAGKKGADAGKGNSHDKGKSAGKN</sequence>
<dbReference type="KEGG" id="pamo:BAR1_06255"/>
<dbReference type="Proteomes" id="UP000261704">
    <property type="component" value="Chromosome"/>
</dbReference>
<feature type="compositionally biased region" description="Basic and acidic residues" evidence="1">
    <location>
        <begin position="157"/>
        <end position="176"/>
    </location>
</feature>
<keyword evidence="2" id="KW-0812">Transmembrane</keyword>
<accession>A0A347UFE3</accession>
<organism evidence="3 4">
    <name type="scientific">Profundibacter amoris</name>
    <dbReference type="NCBI Taxonomy" id="2171755"/>
    <lineage>
        <taxon>Bacteria</taxon>
        <taxon>Pseudomonadati</taxon>
        <taxon>Pseudomonadota</taxon>
        <taxon>Alphaproteobacteria</taxon>
        <taxon>Rhodobacterales</taxon>
        <taxon>Paracoccaceae</taxon>
        <taxon>Profundibacter</taxon>
    </lineage>
</organism>
<keyword evidence="2" id="KW-1133">Transmembrane helix</keyword>
<keyword evidence="4" id="KW-1185">Reference proteome</keyword>
<evidence type="ECO:0000256" key="2">
    <source>
        <dbReference type="SAM" id="Phobius"/>
    </source>
</evidence>
<protein>
    <submittedName>
        <fullName evidence="3">Uncharacterized protein</fullName>
    </submittedName>
</protein>
<dbReference type="EMBL" id="CP032125">
    <property type="protein sequence ID" value="AXX97571.1"/>
    <property type="molecule type" value="Genomic_DNA"/>
</dbReference>
<gene>
    <name evidence="3" type="ORF">BAR1_06255</name>
</gene>
<proteinExistence type="predicted"/>
<keyword evidence="2" id="KW-0472">Membrane</keyword>
<reference evidence="3 4" key="1">
    <citation type="submission" date="2018-09" db="EMBL/GenBank/DDBJ databases">
        <title>Profundibacter amoris BAR1 gen. nov., sp. nov., a new member of the Roseobacter clade isolated at Lokis Castle Vent Field on the Arctic Mid-Oceanic Ridge.</title>
        <authorList>
            <person name="Le Moine Bauer S."/>
            <person name="Sjoeberg A.G."/>
            <person name="L'Haridon S."/>
            <person name="Stokke R."/>
            <person name="Roalkvam I."/>
            <person name="Steen I.H."/>
            <person name="Dahle H."/>
        </authorList>
    </citation>
    <scope>NUCLEOTIDE SEQUENCE [LARGE SCALE GENOMIC DNA]</scope>
    <source>
        <strain evidence="3 4">BAR1</strain>
    </source>
</reference>
<name>A0A347UFE3_9RHOB</name>
<evidence type="ECO:0000313" key="4">
    <source>
        <dbReference type="Proteomes" id="UP000261704"/>
    </source>
</evidence>
<feature type="transmembrane region" description="Helical" evidence="2">
    <location>
        <begin position="20"/>
        <end position="38"/>
    </location>
</feature>
<dbReference type="AlphaFoldDB" id="A0A347UFE3"/>
<evidence type="ECO:0000313" key="3">
    <source>
        <dbReference type="EMBL" id="AXX97571.1"/>
    </source>
</evidence>
<feature type="region of interest" description="Disordered" evidence="1">
    <location>
        <begin position="137"/>
        <end position="176"/>
    </location>
</feature>
<evidence type="ECO:0000256" key="1">
    <source>
        <dbReference type="SAM" id="MobiDB-lite"/>
    </source>
</evidence>
<dbReference type="RefSeq" id="WP_118942228.1">
    <property type="nucleotide sequence ID" value="NZ_CP032125.1"/>
</dbReference>